<gene>
    <name evidence="1" type="ORF">FY030_01950</name>
</gene>
<protein>
    <submittedName>
        <fullName evidence="1">Histidine phosphatase family protein</fullName>
    </submittedName>
</protein>
<sequence>MTSADREADPRDDISRRDRAATRRTLVDGTTVTLVHVVRHGEVHNPERVLYGRLPGYHLSERGHQMAQAAADHLAQRDVVYVASSPLERAQETAAPIAAAHGLDVALDDNLIESRNVLEGLVVNAAALRSRWRLLLNPLRPSWGEPYRQVAARMQIALSEAREHAEGHEGVMVSHQLPVWMLRRSLEGRRLFHHPRRRECSLASVTSVLFHGTFPVRVMYAEPAAHLLAGAVDVTGASREAIPG</sequence>
<dbReference type="InterPro" id="IPR050275">
    <property type="entry name" value="PGM_Phosphatase"/>
</dbReference>
<dbReference type="CDD" id="cd07067">
    <property type="entry name" value="HP_PGM_like"/>
    <property type="match status" value="1"/>
</dbReference>
<dbReference type="InterPro" id="IPR013078">
    <property type="entry name" value="His_Pase_superF_clade-1"/>
</dbReference>
<dbReference type="GO" id="GO:0005737">
    <property type="term" value="C:cytoplasm"/>
    <property type="evidence" value="ECO:0007669"/>
    <property type="project" value="TreeGrafter"/>
</dbReference>
<reference evidence="1 2" key="1">
    <citation type="submission" date="2019-09" db="EMBL/GenBank/DDBJ databases">
        <title>Serinicoccus pratensis sp. nov., isolated from meadow soil.</title>
        <authorList>
            <person name="Zhang W."/>
        </authorList>
    </citation>
    <scope>NUCLEOTIDE SEQUENCE [LARGE SCALE GENOMIC DNA]</scope>
    <source>
        <strain evidence="1 2">W204</strain>
    </source>
</reference>
<keyword evidence="2" id="KW-1185">Reference proteome</keyword>
<dbReference type="PANTHER" id="PTHR48100:SF51">
    <property type="entry name" value="PHOSPHOGLYCERATE MUTASE"/>
    <property type="match status" value="1"/>
</dbReference>
<dbReference type="KEGG" id="serw:FY030_01950"/>
<dbReference type="Pfam" id="PF00300">
    <property type="entry name" value="His_Phos_1"/>
    <property type="match status" value="1"/>
</dbReference>
<dbReference type="EMBL" id="CP044427">
    <property type="protein sequence ID" value="QFG67654.1"/>
    <property type="molecule type" value="Genomic_DNA"/>
</dbReference>
<accession>A0A5J6V2W2</accession>
<dbReference type="SMART" id="SM00855">
    <property type="entry name" value="PGAM"/>
    <property type="match status" value="1"/>
</dbReference>
<organism evidence="1 2">
    <name type="scientific">Ornithinimicrobium pratense</name>
    <dbReference type="NCBI Taxonomy" id="2593973"/>
    <lineage>
        <taxon>Bacteria</taxon>
        <taxon>Bacillati</taxon>
        <taxon>Actinomycetota</taxon>
        <taxon>Actinomycetes</taxon>
        <taxon>Micrococcales</taxon>
        <taxon>Ornithinimicrobiaceae</taxon>
        <taxon>Ornithinimicrobium</taxon>
    </lineage>
</organism>
<evidence type="ECO:0000313" key="1">
    <source>
        <dbReference type="EMBL" id="QFG67654.1"/>
    </source>
</evidence>
<dbReference type="AlphaFoldDB" id="A0A5J6V2W2"/>
<dbReference type="PANTHER" id="PTHR48100">
    <property type="entry name" value="BROAD-SPECIFICITY PHOSPHATASE YOR283W-RELATED"/>
    <property type="match status" value="1"/>
</dbReference>
<dbReference type="SUPFAM" id="SSF53254">
    <property type="entry name" value="Phosphoglycerate mutase-like"/>
    <property type="match status" value="1"/>
</dbReference>
<dbReference type="Gene3D" id="3.40.50.1240">
    <property type="entry name" value="Phosphoglycerate mutase-like"/>
    <property type="match status" value="1"/>
</dbReference>
<dbReference type="InterPro" id="IPR029033">
    <property type="entry name" value="His_PPase_superfam"/>
</dbReference>
<dbReference type="RefSeq" id="WP_158060049.1">
    <property type="nucleotide sequence ID" value="NZ_CP044427.1"/>
</dbReference>
<proteinExistence type="predicted"/>
<dbReference type="GO" id="GO:0016791">
    <property type="term" value="F:phosphatase activity"/>
    <property type="evidence" value="ECO:0007669"/>
    <property type="project" value="TreeGrafter"/>
</dbReference>
<dbReference type="OrthoDB" id="3215466at2"/>
<name>A0A5J6V2W2_9MICO</name>
<evidence type="ECO:0000313" key="2">
    <source>
        <dbReference type="Proteomes" id="UP000326546"/>
    </source>
</evidence>
<dbReference type="Proteomes" id="UP000326546">
    <property type="component" value="Chromosome"/>
</dbReference>